<accession>A0ABQ2GJ68</accession>
<name>A0ABQ2GJ68_9DEIO</name>
<dbReference type="RefSeq" id="WP_188900523.1">
    <property type="nucleotide sequence ID" value="NZ_BMOM01000001.1"/>
</dbReference>
<dbReference type="Pfam" id="PF03551">
    <property type="entry name" value="PadR"/>
    <property type="match status" value="1"/>
</dbReference>
<evidence type="ECO:0000313" key="4">
    <source>
        <dbReference type="Proteomes" id="UP000661918"/>
    </source>
</evidence>
<dbReference type="InterPro" id="IPR036388">
    <property type="entry name" value="WH-like_DNA-bd_sf"/>
</dbReference>
<proteinExistence type="predicted"/>
<dbReference type="PANTHER" id="PTHR33169">
    <property type="entry name" value="PADR-FAMILY TRANSCRIPTIONAL REGULATOR"/>
    <property type="match status" value="1"/>
</dbReference>
<dbReference type="Proteomes" id="UP000661918">
    <property type="component" value="Unassembled WGS sequence"/>
</dbReference>
<evidence type="ECO:0000256" key="1">
    <source>
        <dbReference type="SAM" id="MobiDB-lite"/>
    </source>
</evidence>
<evidence type="ECO:0000313" key="3">
    <source>
        <dbReference type="EMBL" id="GGL97850.1"/>
    </source>
</evidence>
<dbReference type="PANTHER" id="PTHR33169:SF14">
    <property type="entry name" value="TRANSCRIPTIONAL REGULATOR RV3488"/>
    <property type="match status" value="1"/>
</dbReference>
<evidence type="ECO:0000259" key="2">
    <source>
        <dbReference type="Pfam" id="PF03551"/>
    </source>
</evidence>
<dbReference type="InterPro" id="IPR005149">
    <property type="entry name" value="Tscrpt_reg_PadR_N"/>
</dbReference>
<keyword evidence="4" id="KW-1185">Reference proteome</keyword>
<protein>
    <recommendedName>
        <fullName evidence="2">Transcription regulator PadR N-terminal domain-containing protein</fullName>
    </recommendedName>
</protein>
<sequence>MNAREQLRLLILAVLDRQPEHGYAIAQAIKARSEGLLQAREGTLYPALHALEAEGLLESQEQEIGGRMRREYRLTRKGGGALAASRQNWEKQVRAVGAVIGEEHEGARMAGSGHSGFAHRGHGAGGGRHPGPPSGRRGGRRRRCEAYAGAS</sequence>
<reference evidence="4" key="1">
    <citation type="journal article" date="2019" name="Int. J. Syst. Evol. Microbiol.">
        <title>The Global Catalogue of Microorganisms (GCM) 10K type strain sequencing project: providing services to taxonomists for standard genome sequencing and annotation.</title>
        <authorList>
            <consortium name="The Broad Institute Genomics Platform"/>
            <consortium name="The Broad Institute Genome Sequencing Center for Infectious Disease"/>
            <person name="Wu L."/>
            <person name="Ma J."/>
        </authorList>
    </citation>
    <scope>NUCLEOTIDE SEQUENCE [LARGE SCALE GENOMIC DNA]</scope>
    <source>
        <strain evidence="4">JCM 15443</strain>
    </source>
</reference>
<feature type="domain" description="Transcription regulator PadR N-terminal" evidence="2">
    <location>
        <begin position="11"/>
        <end position="83"/>
    </location>
</feature>
<dbReference type="SUPFAM" id="SSF46785">
    <property type="entry name" value="Winged helix' DNA-binding domain"/>
    <property type="match status" value="1"/>
</dbReference>
<dbReference type="InterPro" id="IPR052509">
    <property type="entry name" value="Metal_resp_DNA-bind_regulator"/>
</dbReference>
<organism evidence="3 4">
    <name type="scientific">Deinococcus aerophilus</name>
    <dbReference type="NCBI Taxonomy" id="522488"/>
    <lineage>
        <taxon>Bacteria</taxon>
        <taxon>Thermotogati</taxon>
        <taxon>Deinococcota</taxon>
        <taxon>Deinococci</taxon>
        <taxon>Deinococcales</taxon>
        <taxon>Deinococcaceae</taxon>
        <taxon>Deinococcus</taxon>
    </lineage>
</organism>
<dbReference type="Gene3D" id="1.10.10.10">
    <property type="entry name" value="Winged helix-like DNA-binding domain superfamily/Winged helix DNA-binding domain"/>
    <property type="match status" value="1"/>
</dbReference>
<feature type="region of interest" description="Disordered" evidence="1">
    <location>
        <begin position="108"/>
        <end position="151"/>
    </location>
</feature>
<dbReference type="InterPro" id="IPR036390">
    <property type="entry name" value="WH_DNA-bd_sf"/>
</dbReference>
<dbReference type="EMBL" id="BMOM01000001">
    <property type="protein sequence ID" value="GGL97850.1"/>
    <property type="molecule type" value="Genomic_DNA"/>
</dbReference>
<comment type="caution">
    <text evidence="3">The sequence shown here is derived from an EMBL/GenBank/DDBJ whole genome shotgun (WGS) entry which is preliminary data.</text>
</comment>
<gene>
    <name evidence="3" type="ORF">GCM10010841_02750</name>
</gene>